<dbReference type="OrthoDB" id="9806486at2"/>
<comment type="catalytic activity">
    <reaction evidence="1 8 9">
        <text>ATP-dependent breakage, passage and rejoining of double-stranded DNA.</text>
        <dbReference type="EC" id="5.6.2.2"/>
    </reaction>
</comment>
<comment type="subunit">
    <text evidence="8">Heterotetramer, composed of two GyrA and two GyrB chains. In the heterotetramer, GyrA contains the active site tyrosine that forms a transient covalent intermediate with DNA, while GyrB binds cofactors and catalyzes ATP hydrolysis.</text>
</comment>
<dbReference type="InterPro" id="IPR002205">
    <property type="entry name" value="Topo_IIA_dom_A"/>
</dbReference>
<dbReference type="GO" id="GO:0006265">
    <property type="term" value="P:DNA topological change"/>
    <property type="evidence" value="ECO:0007669"/>
    <property type="project" value="UniProtKB-UniRule"/>
</dbReference>
<dbReference type="RefSeq" id="WP_043253585.1">
    <property type="nucleotide sequence ID" value="NZ_HG322950.1"/>
</dbReference>
<dbReference type="Gene3D" id="3.30.1360.40">
    <property type="match status" value="1"/>
</dbReference>
<dbReference type="GO" id="GO:0006261">
    <property type="term" value="P:DNA-templated DNA replication"/>
    <property type="evidence" value="ECO:0007669"/>
    <property type="project" value="UniProtKB-UniRule"/>
</dbReference>
<sequence>MGELAKEILPVNIEDELRQSYLDYAMSVIVGRALPDARDGLKPVHRRVLYAMSELGNDWNKPYKKSARVVGDVIGKYHPHGDTAVYDTIVRMAQPFSLRYMLVDGQGNFGSVDGDNAAAMRYTEVRMAKLAHELLADLDKETVDWVPNYDGTEQIPAVMPTKIPNLLVNGSSGIAVGMATNIPPHNLSEVVDGCLALMDNPELSVDDLMQYIPGPDFPTAGIINGRAGIIEAYRTGRGRIYIRARAEIEDMEKGGNRQQIIITELPYQLNKARLIEKIAELVKEKKIEGITELRDESDKDGMRVVIELRRGEVGEVVLNNLYAQTQLQSVFGINVVALVDGQPRTLNLKDMLEVFIRHRREVVTRRTVYELRKARERGHILEGQAVALSNIDPVIELIKASPTPAEAKERLVSTAWESSAVEAMVERAGADACRPEDLDPQYGLRDGKYYLSPEQAQAILELRLHRLTGLEHEKLLSEYQEILTLIGELIRILTNPQRLMEVIREELEKVKAEFGDARRTEIVASQVDLTIADLITEEERVVTISHGGYAKSQPLAAYEAQRRGGKGKSASGVKDEDYIEHLLVANSHATLLLFSSKGKVYWLRTFEIPEASRAARGRPLVNLLPLDEGERITAMLQIDLEAVRAQFAGDEGDDDDVVAEQVAEVVEAEEAEEGDDADFSQDEPTGAYIFMATMKGTVKKTPLIQFTKPRSNGLIALKLEEGDSLIAAAITDGSKDVMMFSDAGKVIRFKESKVRIMGRNARGVRGMRLAEGQRIISMLIPECREAQILSASARGYGKRTPLADYPRRGRGGQGVIAMVINERNGNLVGAVQVLDGEEIMLISDQGTLVRTRVDEVRGAGRNTQGVILIKLAADETLVGLERVQEPTVVEDDVIDGEIVEGEVADENQEAGEVAAEEAPQASED</sequence>
<dbReference type="SUPFAM" id="SSF101904">
    <property type="entry name" value="GyrA/ParC C-terminal domain-like"/>
    <property type="match status" value="1"/>
</dbReference>
<keyword evidence="6 8" id="KW-0238">DNA-binding</keyword>
<dbReference type="GO" id="GO:0005694">
    <property type="term" value="C:chromosome"/>
    <property type="evidence" value="ECO:0007669"/>
    <property type="project" value="InterPro"/>
</dbReference>
<dbReference type="AlphaFoldDB" id="A0A024HK44"/>
<evidence type="ECO:0000259" key="11">
    <source>
        <dbReference type="PROSITE" id="PS52040"/>
    </source>
</evidence>
<dbReference type="NCBIfam" id="TIGR01063">
    <property type="entry name" value="gyrA"/>
    <property type="match status" value="1"/>
</dbReference>
<keyword evidence="5 8" id="KW-0799">Topoisomerase</keyword>
<evidence type="ECO:0000256" key="7">
    <source>
        <dbReference type="ARBA" id="ARBA00023235"/>
    </source>
</evidence>
<protein>
    <recommendedName>
        <fullName evidence="8">DNA gyrase subunit A</fullName>
        <ecNumber evidence="8">5.6.2.2</ecNumber>
    </recommendedName>
</protein>
<dbReference type="PANTHER" id="PTHR43493">
    <property type="entry name" value="DNA GYRASE/TOPOISOMERASE SUBUNIT A"/>
    <property type="match status" value="1"/>
</dbReference>
<dbReference type="NCBIfam" id="NF004044">
    <property type="entry name" value="PRK05561.1"/>
    <property type="match status" value="1"/>
</dbReference>
<organism evidence="12 13">
    <name type="scientific">Pseudomonas knackmussii (strain DSM 6978 / CCUG 54928 / LMG 23759 / B13)</name>
    <dbReference type="NCBI Taxonomy" id="1301098"/>
    <lineage>
        <taxon>Bacteria</taxon>
        <taxon>Pseudomonadati</taxon>
        <taxon>Pseudomonadota</taxon>
        <taxon>Gammaproteobacteria</taxon>
        <taxon>Pseudomonadales</taxon>
        <taxon>Pseudomonadaceae</taxon>
        <taxon>Pseudomonas</taxon>
    </lineage>
</organism>
<dbReference type="EC" id="5.6.2.2" evidence="8"/>
<feature type="region of interest" description="Disordered" evidence="10">
    <location>
        <begin position="901"/>
        <end position="924"/>
    </location>
</feature>
<proteinExistence type="inferred from homology"/>
<dbReference type="Gene3D" id="2.120.10.90">
    <property type="entry name" value="DNA gyrase/topoisomerase IV, subunit A, C-terminal"/>
    <property type="match status" value="1"/>
</dbReference>
<dbReference type="InterPro" id="IPR005743">
    <property type="entry name" value="GyrA"/>
</dbReference>
<dbReference type="GO" id="GO:0034335">
    <property type="term" value="F:DNA negative supercoiling activity"/>
    <property type="evidence" value="ECO:0007669"/>
    <property type="project" value="UniProtKB-ARBA"/>
</dbReference>
<keyword evidence="4 8" id="KW-0067">ATP-binding</keyword>
<evidence type="ECO:0000313" key="13">
    <source>
        <dbReference type="Proteomes" id="UP000025241"/>
    </source>
</evidence>
<dbReference type="eggNOG" id="COG0188">
    <property type="taxonomic scope" value="Bacteria"/>
</dbReference>
<dbReference type="InterPro" id="IPR050220">
    <property type="entry name" value="Type_II_DNA_Topoisomerases"/>
</dbReference>
<evidence type="ECO:0000256" key="9">
    <source>
        <dbReference type="PROSITE-ProRule" id="PRU01384"/>
    </source>
</evidence>
<evidence type="ECO:0000256" key="3">
    <source>
        <dbReference type="ARBA" id="ARBA00022741"/>
    </source>
</evidence>
<dbReference type="GO" id="GO:0005737">
    <property type="term" value="C:cytoplasm"/>
    <property type="evidence" value="ECO:0007669"/>
    <property type="project" value="UniProtKB-SubCell"/>
</dbReference>
<dbReference type="PATRIC" id="fig|1301098.3.peg.3911"/>
<reference evidence="12 13" key="1">
    <citation type="submission" date="2013-03" db="EMBL/GenBank/DDBJ databases">
        <authorList>
            <person name="Linke B."/>
        </authorList>
    </citation>
    <scope>NUCLEOTIDE SEQUENCE [LARGE SCALE GENOMIC DNA]</scope>
    <source>
        <strain evidence="12 13">B13</strain>
    </source>
</reference>
<accession>A0A024HK44</accession>
<feature type="short sequence motif" description="GyrA-box" evidence="8">
    <location>
        <begin position="561"/>
        <end position="567"/>
    </location>
</feature>
<dbReference type="NCBIfam" id="NF004043">
    <property type="entry name" value="PRK05560.1"/>
    <property type="match status" value="1"/>
</dbReference>
<comment type="miscellaneous">
    <text evidence="8">Few gyrases are as efficient as E.coli at forming negative supercoils. Not all organisms have 2 type II topoisomerases; in organisms with a single type II topoisomerase this enzyme also has to decatenate newly replicated chromosomes.</text>
</comment>
<feature type="domain" description="Topo IIA-type catalytic" evidence="11">
    <location>
        <begin position="34"/>
        <end position="534"/>
    </location>
</feature>
<dbReference type="InterPro" id="IPR035516">
    <property type="entry name" value="Gyrase/topoIV_suA_C"/>
</dbReference>
<dbReference type="Pfam" id="PF03989">
    <property type="entry name" value="DNA_gyraseA_C"/>
    <property type="match status" value="6"/>
</dbReference>
<dbReference type="PANTHER" id="PTHR43493:SF5">
    <property type="entry name" value="DNA GYRASE SUBUNIT A, CHLOROPLASTIC_MITOCHONDRIAL"/>
    <property type="match status" value="1"/>
</dbReference>
<dbReference type="Proteomes" id="UP000025241">
    <property type="component" value="Chromosome I"/>
</dbReference>
<dbReference type="GO" id="GO:0009330">
    <property type="term" value="C:DNA topoisomerase type II (double strand cut, ATP-hydrolyzing) complex"/>
    <property type="evidence" value="ECO:0007669"/>
    <property type="project" value="TreeGrafter"/>
</dbReference>
<dbReference type="InterPro" id="IPR013758">
    <property type="entry name" value="Topo_IIA_A/C_ab"/>
</dbReference>
<name>A0A024HK44_PSEKB</name>
<evidence type="ECO:0000256" key="4">
    <source>
        <dbReference type="ARBA" id="ARBA00022840"/>
    </source>
</evidence>
<dbReference type="FunFam" id="3.30.1360.40:FF:000002">
    <property type="entry name" value="DNA gyrase subunit A"/>
    <property type="match status" value="1"/>
</dbReference>
<dbReference type="InterPro" id="IPR006691">
    <property type="entry name" value="GyrA/parC_rep"/>
</dbReference>
<dbReference type="CDD" id="cd00187">
    <property type="entry name" value="TOP4c"/>
    <property type="match status" value="1"/>
</dbReference>
<evidence type="ECO:0000256" key="10">
    <source>
        <dbReference type="SAM" id="MobiDB-lite"/>
    </source>
</evidence>
<evidence type="ECO:0000256" key="1">
    <source>
        <dbReference type="ARBA" id="ARBA00000185"/>
    </source>
</evidence>
<dbReference type="GO" id="GO:0005524">
    <property type="term" value="F:ATP binding"/>
    <property type="evidence" value="ECO:0007669"/>
    <property type="project" value="UniProtKB-UniRule"/>
</dbReference>
<dbReference type="GO" id="GO:0003677">
    <property type="term" value="F:DNA binding"/>
    <property type="evidence" value="ECO:0007669"/>
    <property type="project" value="UniProtKB-UniRule"/>
</dbReference>
<gene>
    <name evidence="8 12" type="primary">gyrA</name>
    <name evidence="12" type="ORF">PKB_3907</name>
</gene>
<evidence type="ECO:0000256" key="2">
    <source>
        <dbReference type="ARBA" id="ARBA00008263"/>
    </source>
</evidence>
<dbReference type="KEGG" id="pkc:PKB_3907"/>
<comment type="similarity">
    <text evidence="2 8">Belongs to the type II topoisomerase GyrA/ParC subunit family.</text>
</comment>
<keyword evidence="7 8" id="KW-0413">Isomerase</keyword>
<dbReference type="Gene3D" id="3.90.199.10">
    <property type="entry name" value="Topoisomerase II, domain 5"/>
    <property type="match status" value="1"/>
</dbReference>
<keyword evidence="13" id="KW-1185">Reference proteome</keyword>
<feature type="active site" description="O-(5'-phospho-DNA)-tyrosine intermediate" evidence="8 9">
    <location>
        <position position="122"/>
    </location>
</feature>
<evidence type="ECO:0000313" key="12">
    <source>
        <dbReference type="EMBL" id="CDF85236.1"/>
    </source>
</evidence>
<dbReference type="PROSITE" id="PS52040">
    <property type="entry name" value="TOPO_IIA"/>
    <property type="match status" value="1"/>
</dbReference>
<evidence type="ECO:0000256" key="6">
    <source>
        <dbReference type="ARBA" id="ARBA00023125"/>
    </source>
</evidence>
<dbReference type="Pfam" id="PF00521">
    <property type="entry name" value="DNA_topoisoIV"/>
    <property type="match status" value="1"/>
</dbReference>
<dbReference type="SMART" id="SM00434">
    <property type="entry name" value="TOP4c"/>
    <property type="match status" value="1"/>
</dbReference>
<comment type="subcellular location">
    <subcellularLocation>
        <location evidence="8">Cytoplasm</location>
    </subcellularLocation>
</comment>
<evidence type="ECO:0000256" key="8">
    <source>
        <dbReference type="HAMAP-Rule" id="MF_01897"/>
    </source>
</evidence>
<dbReference type="InterPro" id="IPR013757">
    <property type="entry name" value="Topo_IIA_A_a_sf"/>
</dbReference>
<dbReference type="FunFam" id="3.90.199.10:FF:000001">
    <property type="entry name" value="DNA gyrase subunit A"/>
    <property type="match status" value="1"/>
</dbReference>
<dbReference type="EMBL" id="HG322950">
    <property type="protein sequence ID" value="CDF85236.1"/>
    <property type="molecule type" value="Genomic_DNA"/>
</dbReference>
<dbReference type="Gene3D" id="1.10.268.10">
    <property type="entry name" value="Topoisomerase, domain 3"/>
    <property type="match status" value="1"/>
</dbReference>
<dbReference type="InterPro" id="IPR013760">
    <property type="entry name" value="Topo_IIA-like_dom_sf"/>
</dbReference>
<dbReference type="HOGENOM" id="CLU_002977_6_1_6"/>
<evidence type="ECO:0000256" key="5">
    <source>
        <dbReference type="ARBA" id="ARBA00023029"/>
    </source>
</evidence>
<dbReference type="HAMAP" id="MF_01897">
    <property type="entry name" value="GyrA"/>
    <property type="match status" value="1"/>
</dbReference>
<comment type="function">
    <text evidence="8">A type II topoisomerase that negatively supercoils closed circular double-stranded (ds) DNA in an ATP-dependent manner to modulate DNA topology and maintain chromosomes in an underwound state. Negative supercoiling favors strand separation, and DNA replication, transcription, recombination and repair, all of which involve strand separation. Also able to catalyze the interconversion of other topological isomers of dsDNA rings, including catenanes and knotted rings. Type II topoisomerases break and join 2 DNA strands simultaneously in an ATP-dependent manner.</text>
</comment>
<keyword evidence="8" id="KW-0963">Cytoplasm</keyword>
<dbReference type="SUPFAM" id="SSF56719">
    <property type="entry name" value="Type II DNA topoisomerase"/>
    <property type="match status" value="1"/>
</dbReference>
<keyword evidence="3 8" id="KW-0547">Nucleotide-binding</keyword>
<reference evidence="12 13" key="2">
    <citation type="submission" date="2014-05" db="EMBL/GenBank/DDBJ databases">
        <title>Genome sequence of the 3-chlorobenzoate degrading bacterium Pseudomonas knackmussii B13 shows multiple evidence for horizontal gene transfer.</title>
        <authorList>
            <person name="Miyazaki R."/>
            <person name="Bertelli C."/>
            <person name="Falquet L."/>
            <person name="Robinson-Rechavi M."/>
            <person name="Gharib W."/>
            <person name="Roy S."/>
            <person name="Van der Meer J.R."/>
        </authorList>
    </citation>
    <scope>NUCLEOTIDE SEQUENCE [LARGE SCALE GENOMIC DNA]</scope>
    <source>
        <strain evidence="12 13">B13</strain>
    </source>
</reference>
<dbReference type="STRING" id="1301098.PKB_3907"/>